<evidence type="ECO:0000256" key="4">
    <source>
        <dbReference type="ARBA" id="ARBA00013208"/>
    </source>
</evidence>
<dbReference type="EC" id="3.4.21.89" evidence="4 8"/>
<evidence type="ECO:0000256" key="7">
    <source>
        <dbReference type="PIRSR" id="PIRSR600223-1"/>
    </source>
</evidence>
<evidence type="ECO:0000256" key="2">
    <source>
        <dbReference type="ARBA" id="ARBA00004401"/>
    </source>
</evidence>
<dbReference type="eggNOG" id="COG0681">
    <property type="taxonomic scope" value="Bacteria"/>
</dbReference>
<evidence type="ECO:0000256" key="6">
    <source>
        <dbReference type="ARBA" id="ARBA00022801"/>
    </source>
</evidence>
<dbReference type="RefSeq" id="WP_025435178.1">
    <property type="nucleotide sequence ID" value="NZ_CP007452.1"/>
</dbReference>
<evidence type="ECO:0000256" key="5">
    <source>
        <dbReference type="ARBA" id="ARBA00022670"/>
    </source>
</evidence>
<dbReference type="AlphaFoldDB" id="W8U5F8"/>
<feature type="active site" evidence="7">
    <location>
        <position position="85"/>
    </location>
</feature>
<dbReference type="GO" id="GO:0005886">
    <property type="term" value="C:plasma membrane"/>
    <property type="evidence" value="ECO:0007669"/>
    <property type="project" value="UniProtKB-SubCell"/>
</dbReference>
<dbReference type="PATRIC" id="fig|1286171.3.peg.804"/>
<evidence type="ECO:0000256" key="8">
    <source>
        <dbReference type="RuleBase" id="RU003993"/>
    </source>
</evidence>
<dbReference type="HOGENOM" id="CLU_028723_5_3_9"/>
<evidence type="ECO:0000259" key="10">
    <source>
        <dbReference type="Pfam" id="PF10502"/>
    </source>
</evidence>
<organism evidence="11 12">
    <name type="scientific">Peptoclostridium acidaminophilum DSM 3953</name>
    <dbReference type="NCBI Taxonomy" id="1286171"/>
    <lineage>
        <taxon>Bacteria</taxon>
        <taxon>Bacillati</taxon>
        <taxon>Bacillota</taxon>
        <taxon>Clostridia</taxon>
        <taxon>Peptostreptococcales</taxon>
        <taxon>Peptoclostridiaceae</taxon>
        <taxon>Peptoclostridium</taxon>
    </lineage>
</organism>
<protein>
    <recommendedName>
        <fullName evidence="4 8">Signal peptidase I</fullName>
        <ecNumber evidence="4 8">3.4.21.89</ecNumber>
    </recommendedName>
</protein>
<accession>W8U5F8</accession>
<dbReference type="SUPFAM" id="SSF51306">
    <property type="entry name" value="LexA/Signal peptidase"/>
    <property type="match status" value="1"/>
</dbReference>
<dbReference type="EMBL" id="CP007452">
    <property type="protein sequence ID" value="AHM56156.1"/>
    <property type="molecule type" value="Genomic_DNA"/>
</dbReference>
<dbReference type="OrthoDB" id="9802919at2"/>
<dbReference type="CDD" id="cd06530">
    <property type="entry name" value="S26_SPase_I"/>
    <property type="match status" value="1"/>
</dbReference>
<evidence type="ECO:0000313" key="12">
    <source>
        <dbReference type="Proteomes" id="UP000019591"/>
    </source>
</evidence>
<name>W8U5F8_PEPAC</name>
<dbReference type="PROSITE" id="PS00501">
    <property type="entry name" value="SPASE_I_1"/>
    <property type="match status" value="1"/>
</dbReference>
<keyword evidence="8" id="KW-0472">Membrane</keyword>
<dbReference type="GO" id="GO:0006465">
    <property type="term" value="P:signal peptide processing"/>
    <property type="evidence" value="ECO:0007669"/>
    <property type="project" value="InterPro"/>
</dbReference>
<dbReference type="STRING" id="1286171.EAL2_c08560"/>
<keyword evidence="8" id="KW-0812">Transmembrane</keyword>
<dbReference type="PROSITE" id="PS00760">
    <property type="entry name" value="SPASE_I_2"/>
    <property type="match status" value="1"/>
</dbReference>
<keyword evidence="12" id="KW-1185">Reference proteome</keyword>
<keyword evidence="6 8" id="KW-0378">Hydrolase</keyword>
<dbReference type="Gene3D" id="2.10.109.10">
    <property type="entry name" value="Umud Fragment, subunit A"/>
    <property type="match status" value="1"/>
</dbReference>
<dbReference type="GO" id="GO:0004252">
    <property type="term" value="F:serine-type endopeptidase activity"/>
    <property type="evidence" value="ECO:0007669"/>
    <property type="project" value="InterPro"/>
</dbReference>
<proteinExistence type="inferred from homology"/>
<dbReference type="InterPro" id="IPR019756">
    <property type="entry name" value="Pept_S26A_signal_pept_1_Ser-AS"/>
</dbReference>
<keyword evidence="5 8" id="KW-0645">Protease</keyword>
<reference evidence="11 12" key="1">
    <citation type="journal article" date="2014" name="Genome Announc.">
        <title>Complete Genome Sequence of Amino Acid-Utilizing Eubacterium acidaminophilum al-2 (DSM 3953).</title>
        <authorList>
            <person name="Poehlein A."/>
            <person name="Andreesen J.R."/>
            <person name="Daniel R."/>
        </authorList>
    </citation>
    <scope>NUCLEOTIDE SEQUENCE [LARGE SCALE GENOMIC DNA]</scope>
    <source>
        <strain evidence="11 12">DSM 3953</strain>
    </source>
</reference>
<dbReference type="Pfam" id="PF10502">
    <property type="entry name" value="Peptidase_S26"/>
    <property type="match status" value="1"/>
</dbReference>
<gene>
    <name evidence="11" type="primary">lepB</name>
    <name evidence="11" type="ORF">EAL2_c08560</name>
</gene>
<sequence length="175" mass="19575">MSDLKKEVIDWIKTIAISLIIAFVITSFVRPTLVKGFSMFPTLEENDYLIINRIAYNGEYPSRGDIVVFKSDLLQENGKKKDLVKRIIAVPGDRIIVAQGQVYLNGTLLEEGYINGDYTDGSVDIEVPAGYVFAMGDNRPNSMDSRDSRVGVVPVDHIIGKVVVRLFPFDKINTF</sequence>
<dbReference type="PANTHER" id="PTHR43390">
    <property type="entry name" value="SIGNAL PEPTIDASE I"/>
    <property type="match status" value="1"/>
</dbReference>
<dbReference type="InterPro" id="IPR036286">
    <property type="entry name" value="LexA/Signal_pep-like_sf"/>
</dbReference>
<dbReference type="KEGG" id="eac:EAL2_c08560"/>
<dbReference type="PRINTS" id="PR00727">
    <property type="entry name" value="LEADERPTASE"/>
</dbReference>
<dbReference type="InterPro" id="IPR019533">
    <property type="entry name" value="Peptidase_S26"/>
</dbReference>
<evidence type="ECO:0000256" key="1">
    <source>
        <dbReference type="ARBA" id="ARBA00000677"/>
    </source>
</evidence>
<dbReference type="PANTHER" id="PTHR43390:SF1">
    <property type="entry name" value="CHLOROPLAST PROCESSING PEPTIDASE"/>
    <property type="match status" value="1"/>
</dbReference>
<dbReference type="InterPro" id="IPR019757">
    <property type="entry name" value="Pept_S26A_signal_pept_1_Lys-AS"/>
</dbReference>
<feature type="transmembrane region" description="Helical" evidence="8">
    <location>
        <begin position="12"/>
        <end position="29"/>
    </location>
</feature>
<evidence type="ECO:0000256" key="3">
    <source>
        <dbReference type="ARBA" id="ARBA00009370"/>
    </source>
</evidence>
<feature type="domain" description="Peptidase S26" evidence="10">
    <location>
        <begin position="9"/>
        <end position="166"/>
    </location>
</feature>
<dbReference type="InterPro" id="IPR000223">
    <property type="entry name" value="Pept_S26A_signal_pept_1"/>
</dbReference>
<dbReference type="GO" id="GO:0009003">
    <property type="term" value="F:signal peptidase activity"/>
    <property type="evidence" value="ECO:0007669"/>
    <property type="project" value="UniProtKB-EC"/>
</dbReference>
<evidence type="ECO:0000313" key="11">
    <source>
        <dbReference type="EMBL" id="AHM56156.1"/>
    </source>
</evidence>
<dbReference type="NCBIfam" id="TIGR02227">
    <property type="entry name" value="sigpep_I_bact"/>
    <property type="match status" value="1"/>
</dbReference>
<feature type="active site" evidence="7">
    <location>
        <position position="38"/>
    </location>
</feature>
<comment type="subcellular location">
    <subcellularLocation>
        <location evidence="2">Cell membrane</location>
        <topology evidence="2">Single-pass type II membrane protein</topology>
    </subcellularLocation>
    <subcellularLocation>
        <location evidence="9">Membrane</location>
        <topology evidence="9">Single-pass type II membrane protein</topology>
    </subcellularLocation>
</comment>
<comment type="similarity">
    <text evidence="3 9">Belongs to the peptidase S26 family.</text>
</comment>
<comment type="catalytic activity">
    <reaction evidence="1 8">
        <text>Cleavage of hydrophobic, N-terminal signal or leader sequences from secreted and periplasmic proteins.</text>
        <dbReference type="EC" id="3.4.21.89"/>
    </reaction>
</comment>
<dbReference type="Proteomes" id="UP000019591">
    <property type="component" value="Chromosome"/>
</dbReference>
<keyword evidence="8" id="KW-1133">Transmembrane helix</keyword>
<evidence type="ECO:0000256" key="9">
    <source>
        <dbReference type="RuleBase" id="RU362042"/>
    </source>
</evidence>